<evidence type="ECO:0000256" key="3">
    <source>
        <dbReference type="PROSITE-ProRule" id="PRU00339"/>
    </source>
</evidence>
<dbReference type="Pfam" id="PF13432">
    <property type="entry name" value="TPR_16"/>
    <property type="match status" value="1"/>
</dbReference>
<dbReference type="Proteomes" id="UP000251314">
    <property type="component" value="Unassembled WGS sequence"/>
</dbReference>
<evidence type="ECO:0000313" key="4">
    <source>
        <dbReference type="EMBL" id="RAW21313.1"/>
    </source>
</evidence>
<evidence type="ECO:0000313" key="5">
    <source>
        <dbReference type="Proteomes" id="UP000251314"/>
    </source>
</evidence>
<name>A0A329R9X2_9STRA</name>
<dbReference type="GO" id="GO:0000993">
    <property type="term" value="F:RNA polymerase II complex binding"/>
    <property type="evidence" value="ECO:0007669"/>
    <property type="project" value="TreeGrafter"/>
</dbReference>
<protein>
    <recommendedName>
        <fullName evidence="6">Tetratricopeptide repeat</fullName>
    </recommendedName>
</protein>
<gene>
    <name evidence="4" type="ORF">PC110_g22244</name>
</gene>
<dbReference type="PANTHER" id="PTHR14027">
    <property type="entry name" value="RNA POLYMERASE-ASSOCIATED PROTEIN CTR9"/>
    <property type="match status" value="1"/>
</dbReference>
<sequence length="315" mass="35256">MDRLHCSRARAQWSHLTISLHDVERSGAEISSYEEEGRDTAARIASVLHSDFGRSPQGQHSLLCITLGIICIGDKYVAYISRDEDAVSSFGLKLDGPYRDESATATNIARKDYDKMFTLTGNAFHSTTISEIRSESCYRMDRRFHAQGKCKDAYSYYFNAGRLFPKFVLPWFGLAQMYYERNEFTEAASYLEKVNKAYPENVEILSLLGDVYGKLGKKDNAVILLRCVVELEPGIVEALIGTTELLHGSPKWKEQIIAIASYVAAEKVMNNTSERVPMEVYANLGVLQQRVGKTADVITCFKKALKQLGDSSSAN</sequence>
<organism evidence="4 5">
    <name type="scientific">Phytophthora cactorum</name>
    <dbReference type="NCBI Taxonomy" id="29920"/>
    <lineage>
        <taxon>Eukaryota</taxon>
        <taxon>Sar</taxon>
        <taxon>Stramenopiles</taxon>
        <taxon>Oomycota</taxon>
        <taxon>Peronosporomycetes</taxon>
        <taxon>Peronosporales</taxon>
        <taxon>Peronosporaceae</taxon>
        <taxon>Phytophthora</taxon>
    </lineage>
</organism>
<dbReference type="SUPFAM" id="SSF48452">
    <property type="entry name" value="TPR-like"/>
    <property type="match status" value="1"/>
</dbReference>
<dbReference type="PROSITE" id="PS50005">
    <property type="entry name" value="TPR"/>
    <property type="match status" value="2"/>
</dbReference>
<dbReference type="STRING" id="29920.A0A329R9X2"/>
<dbReference type="AlphaFoldDB" id="A0A329R9X2"/>
<keyword evidence="2 3" id="KW-0802">TPR repeat</keyword>
<evidence type="ECO:0008006" key="6">
    <source>
        <dbReference type="Google" id="ProtNLM"/>
    </source>
</evidence>
<dbReference type="VEuPathDB" id="FungiDB:PC110_g22244"/>
<reference evidence="4 5" key="1">
    <citation type="submission" date="2018-01" db="EMBL/GenBank/DDBJ databases">
        <title>Draft genome of the strawberry crown rot pathogen Phytophthora cactorum.</title>
        <authorList>
            <person name="Armitage A.D."/>
            <person name="Lysoe E."/>
            <person name="Nellist C.F."/>
            <person name="Harrison R.J."/>
            <person name="Brurberg M.B."/>
        </authorList>
    </citation>
    <scope>NUCLEOTIDE SEQUENCE [LARGE SCALE GENOMIC DNA]</scope>
    <source>
        <strain evidence="4 5">10300</strain>
    </source>
</reference>
<keyword evidence="1" id="KW-0677">Repeat</keyword>
<dbReference type="GO" id="GO:0006368">
    <property type="term" value="P:transcription elongation by RNA polymerase II"/>
    <property type="evidence" value="ECO:0007669"/>
    <property type="project" value="TreeGrafter"/>
</dbReference>
<dbReference type="InterPro" id="IPR031101">
    <property type="entry name" value="Ctr9"/>
</dbReference>
<dbReference type="GO" id="GO:0016593">
    <property type="term" value="C:Cdc73/Paf1 complex"/>
    <property type="evidence" value="ECO:0007669"/>
    <property type="project" value="TreeGrafter"/>
</dbReference>
<dbReference type="SMART" id="SM00028">
    <property type="entry name" value="TPR"/>
    <property type="match status" value="3"/>
</dbReference>
<evidence type="ECO:0000256" key="1">
    <source>
        <dbReference type="ARBA" id="ARBA00022737"/>
    </source>
</evidence>
<dbReference type="InterPro" id="IPR019734">
    <property type="entry name" value="TPR_rpt"/>
</dbReference>
<dbReference type="InterPro" id="IPR011990">
    <property type="entry name" value="TPR-like_helical_dom_sf"/>
</dbReference>
<dbReference type="Gene3D" id="1.25.40.10">
    <property type="entry name" value="Tetratricopeptide repeat domain"/>
    <property type="match status" value="1"/>
</dbReference>
<dbReference type="PANTHER" id="PTHR14027:SF2">
    <property type="entry name" value="RNA POLYMERASE-ASSOCIATED PROTEIN CTR9 HOMOLOG"/>
    <property type="match status" value="1"/>
</dbReference>
<feature type="repeat" description="TPR" evidence="3">
    <location>
        <begin position="168"/>
        <end position="201"/>
    </location>
</feature>
<evidence type="ECO:0000256" key="2">
    <source>
        <dbReference type="ARBA" id="ARBA00022803"/>
    </source>
</evidence>
<dbReference type="EMBL" id="MJFZ01001865">
    <property type="protein sequence ID" value="RAW21313.1"/>
    <property type="molecule type" value="Genomic_DNA"/>
</dbReference>
<accession>A0A329R9X2</accession>
<dbReference type="GO" id="GO:0006355">
    <property type="term" value="P:regulation of DNA-templated transcription"/>
    <property type="evidence" value="ECO:0007669"/>
    <property type="project" value="InterPro"/>
</dbReference>
<proteinExistence type="predicted"/>
<feature type="repeat" description="TPR" evidence="3">
    <location>
        <begin position="202"/>
        <end position="235"/>
    </location>
</feature>
<dbReference type="OrthoDB" id="343875at2759"/>
<keyword evidence="5" id="KW-1185">Reference proteome</keyword>
<comment type="caution">
    <text evidence="4">The sequence shown here is derived from an EMBL/GenBank/DDBJ whole genome shotgun (WGS) entry which is preliminary data.</text>
</comment>